<reference evidence="1 2" key="1">
    <citation type="submission" date="2013-11" db="EMBL/GenBank/DDBJ databases">
        <title>Genome sequencing of Stegodyphus mimosarum.</title>
        <authorList>
            <person name="Bechsgaard J."/>
        </authorList>
    </citation>
    <scope>NUCLEOTIDE SEQUENCE [LARGE SCALE GENOMIC DNA]</scope>
</reference>
<keyword evidence="2" id="KW-1185">Reference proteome</keyword>
<proteinExistence type="predicted"/>
<name>A0A087TW67_STEMI</name>
<organism evidence="1 2">
    <name type="scientific">Stegodyphus mimosarum</name>
    <name type="common">African social velvet spider</name>
    <dbReference type="NCBI Taxonomy" id="407821"/>
    <lineage>
        <taxon>Eukaryota</taxon>
        <taxon>Metazoa</taxon>
        <taxon>Ecdysozoa</taxon>
        <taxon>Arthropoda</taxon>
        <taxon>Chelicerata</taxon>
        <taxon>Arachnida</taxon>
        <taxon>Araneae</taxon>
        <taxon>Araneomorphae</taxon>
        <taxon>Entelegynae</taxon>
        <taxon>Eresoidea</taxon>
        <taxon>Eresidae</taxon>
        <taxon>Stegodyphus</taxon>
    </lineage>
</organism>
<gene>
    <name evidence="1" type="ORF">X975_25437</name>
</gene>
<dbReference type="Proteomes" id="UP000054359">
    <property type="component" value="Unassembled WGS sequence"/>
</dbReference>
<accession>A0A087TW67</accession>
<evidence type="ECO:0000313" key="1">
    <source>
        <dbReference type="EMBL" id="KFM69356.1"/>
    </source>
</evidence>
<dbReference type="AlphaFoldDB" id="A0A087TW67"/>
<feature type="non-terminal residue" evidence="1">
    <location>
        <position position="52"/>
    </location>
</feature>
<protein>
    <submittedName>
        <fullName evidence="1">Uncharacterized protein</fullName>
    </submittedName>
</protein>
<sequence length="52" mass="5885">MITVCGRIHSGAGEKDSLRKIRMTVISSPLQRWRFSLLWLILLVIVSCTEAV</sequence>
<dbReference type="EMBL" id="KK117023">
    <property type="protein sequence ID" value="KFM69356.1"/>
    <property type="molecule type" value="Genomic_DNA"/>
</dbReference>
<evidence type="ECO:0000313" key="2">
    <source>
        <dbReference type="Proteomes" id="UP000054359"/>
    </source>
</evidence>